<keyword evidence="2" id="KW-1185">Reference proteome</keyword>
<dbReference type="AlphaFoldDB" id="A0A9Y2L2S4"/>
<name>A0A9Y2L2S4_9RHOB</name>
<dbReference type="KEGG" id="ppso:QPJ95_13350"/>
<gene>
    <name evidence="1" type="ORF">QPJ95_13350</name>
</gene>
<dbReference type="RefSeq" id="WP_286018295.1">
    <property type="nucleotide sequence ID" value="NZ_CP127247.1"/>
</dbReference>
<protein>
    <submittedName>
        <fullName evidence="1">Uncharacterized protein</fullName>
    </submittedName>
</protein>
<evidence type="ECO:0000313" key="1">
    <source>
        <dbReference type="EMBL" id="WIY27695.1"/>
    </source>
</evidence>
<reference evidence="1 2" key="1">
    <citation type="submission" date="2023-06" db="EMBL/GenBank/DDBJ databases">
        <title>Parasedimentitalea psychrophila sp. nov., a psychrophilic bacterium isolated from deep-sea sediment.</title>
        <authorList>
            <person name="Li A."/>
        </authorList>
    </citation>
    <scope>NUCLEOTIDE SEQUENCE [LARGE SCALE GENOMIC DNA]</scope>
    <source>
        <strain evidence="1 2">QS115</strain>
    </source>
</reference>
<organism evidence="1 2">
    <name type="scientific">Parasedimentitalea psychrophila</name>
    <dbReference type="NCBI Taxonomy" id="2997337"/>
    <lineage>
        <taxon>Bacteria</taxon>
        <taxon>Pseudomonadati</taxon>
        <taxon>Pseudomonadota</taxon>
        <taxon>Alphaproteobacteria</taxon>
        <taxon>Rhodobacterales</taxon>
        <taxon>Paracoccaceae</taxon>
        <taxon>Parasedimentitalea</taxon>
    </lineage>
</organism>
<sequence length="120" mass="13133">MPALVAIRFDADLKAKYDQLATAGKEKKVAVTAVMRKRLVLANAQLRDHRMLPCRAVGSTVLWPTAHKRLRPSCRWTKVQLSTRTTQVGLLSITFISSIVDDLNAGGGSTLEKSLMVANS</sequence>
<accession>A0A9Y2L2S4</accession>
<dbReference type="EMBL" id="CP127247">
    <property type="protein sequence ID" value="WIY27695.1"/>
    <property type="molecule type" value="Genomic_DNA"/>
</dbReference>
<evidence type="ECO:0000313" key="2">
    <source>
        <dbReference type="Proteomes" id="UP001238334"/>
    </source>
</evidence>
<proteinExistence type="predicted"/>
<dbReference type="Proteomes" id="UP001238334">
    <property type="component" value="Chromosome"/>
</dbReference>